<proteinExistence type="predicted"/>
<dbReference type="Gene3D" id="1.10.3210.10">
    <property type="entry name" value="Hypothetical protein af1432"/>
    <property type="match status" value="1"/>
</dbReference>
<keyword evidence="1" id="KW-0418">Kinase</keyword>
<dbReference type="SUPFAM" id="SSF109604">
    <property type="entry name" value="HD-domain/PDEase-like"/>
    <property type="match status" value="1"/>
</dbReference>
<dbReference type="RefSeq" id="WP_003052396.1">
    <property type="nucleotide sequence ID" value="NZ_JAIEZY010000034.1"/>
</dbReference>
<gene>
    <name evidence="1" type="primary">spoT</name>
    <name evidence="1" type="ORF">NCTC4670_01636</name>
</gene>
<sequence length="139" mass="15806">MNIVELAFKVAKKAHLGQVDKAGGDYIKHPITVASFVKTDEEKATAYLHDVIEDTSLTLLDLEEHGFPRSVIEAVDILTKKKGQDYQSYLNLVKTNKLARTVKLADLKHNSDLSRLSEVTDKDLKRYKKYQEAIKYLNN</sequence>
<dbReference type="Pfam" id="PF13328">
    <property type="entry name" value="HD_4"/>
    <property type="match status" value="1"/>
</dbReference>
<accession>A0A380JYT0</accession>
<dbReference type="GO" id="GO:0016301">
    <property type="term" value="F:kinase activity"/>
    <property type="evidence" value="ECO:0007669"/>
    <property type="project" value="UniProtKB-KW"/>
</dbReference>
<evidence type="ECO:0000313" key="1">
    <source>
        <dbReference type="EMBL" id="SUN50759.1"/>
    </source>
</evidence>
<dbReference type="EC" id="2.7.6.5" evidence="1"/>
<protein>
    <submittedName>
        <fullName evidence="1">GTP pyrophosphokinase</fullName>
        <ecNumber evidence="1">2.7.6.5</ecNumber>
    </submittedName>
</protein>
<dbReference type="AlphaFoldDB" id="A0A380JYT0"/>
<evidence type="ECO:0000313" key="2">
    <source>
        <dbReference type="Proteomes" id="UP000254797"/>
    </source>
</evidence>
<dbReference type="GO" id="GO:0008728">
    <property type="term" value="F:GTP diphosphokinase activity"/>
    <property type="evidence" value="ECO:0007669"/>
    <property type="project" value="UniProtKB-EC"/>
</dbReference>
<dbReference type="Proteomes" id="UP000254797">
    <property type="component" value="Unassembled WGS sequence"/>
</dbReference>
<dbReference type="EMBL" id="UHFG01000004">
    <property type="protein sequence ID" value="SUN50759.1"/>
    <property type="molecule type" value="Genomic_DNA"/>
</dbReference>
<organism evidence="1 2">
    <name type="scientific">Streptococcus dysgalactiae subsp. dysgalactiae</name>
    <dbReference type="NCBI Taxonomy" id="99822"/>
    <lineage>
        <taxon>Bacteria</taxon>
        <taxon>Bacillati</taxon>
        <taxon>Bacillota</taxon>
        <taxon>Bacilli</taxon>
        <taxon>Lactobacillales</taxon>
        <taxon>Streptococcaceae</taxon>
        <taxon>Streptococcus</taxon>
    </lineage>
</organism>
<reference evidence="1 2" key="1">
    <citation type="submission" date="2018-06" db="EMBL/GenBank/DDBJ databases">
        <authorList>
            <consortium name="Pathogen Informatics"/>
            <person name="Doyle S."/>
        </authorList>
    </citation>
    <scope>NUCLEOTIDE SEQUENCE [LARGE SCALE GENOMIC DNA]</scope>
    <source>
        <strain evidence="1 2">NCTC4670</strain>
    </source>
</reference>
<keyword evidence="1" id="KW-0808">Transferase</keyword>
<name>A0A380JYT0_STRDY</name>